<comment type="caution">
    <text evidence="2">The sequence shown here is derived from an EMBL/GenBank/DDBJ whole genome shotgun (WGS) entry which is preliminary data.</text>
</comment>
<protein>
    <submittedName>
        <fullName evidence="2">Uncharacterized protein</fullName>
    </submittedName>
</protein>
<evidence type="ECO:0000313" key="2">
    <source>
        <dbReference type="EMBL" id="KAK8515637.1"/>
    </source>
</evidence>
<keyword evidence="1" id="KW-0472">Membrane</keyword>
<gene>
    <name evidence="2" type="ORF">V6N12_075668</name>
</gene>
<dbReference type="PANTHER" id="PTHR31425:SF44">
    <property type="entry name" value="MULTIPLE C2 DOMAIN AND TRANSMEMBRANE REGION PROTEIN 5"/>
    <property type="match status" value="1"/>
</dbReference>
<dbReference type="InterPro" id="IPR047259">
    <property type="entry name" value="QUIRKY-like"/>
</dbReference>
<reference evidence="2 3" key="1">
    <citation type="journal article" date="2024" name="G3 (Bethesda)">
        <title>Genome assembly of Hibiscus sabdariffa L. provides insights into metabolisms of medicinal natural products.</title>
        <authorList>
            <person name="Kim T."/>
        </authorList>
    </citation>
    <scope>NUCLEOTIDE SEQUENCE [LARGE SCALE GENOMIC DNA]</scope>
    <source>
        <strain evidence="2">TK-2024</strain>
        <tissue evidence="2">Old leaves</tissue>
    </source>
</reference>
<evidence type="ECO:0000313" key="3">
    <source>
        <dbReference type="Proteomes" id="UP001472677"/>
    </source>
</evidence>
<name>A0ABR2C8L0_9ROSI</name>
<dbReference type="PANTHER" id="PTHR31425">
    <property type="entry name" value="PHOSPHORIBOSYLANTHRANILATE TRANSFERASE ISOFORM 1"/>
    <property type="match status" value="1"/>
</dbReference>
<sequence length="140" mass="16085">MNKNREIIACLVQIRLSTTVIYGGCFLLVLHPSGVKKTGETQLALRFSCSSLINILHKYSHPLLPKMHYIHPLSVIQLDVLRQQAIQIVLMRQSRGRASAEEVVEYMLDVDSHVEHEEKRSKFLHNHGSSEFVDCCWKMD</sequence>
<evidence type="ECO:0000256" key="1">
    <source>
        <dbReference type="SAM" id="Phobius"/>
    </source>
</evidence>
<dbReference type="Proteomes" id="UP001472677">
    <property type="component" value="Unassembled WGS sequence"/>
</dbReference>
<proteinExistence type="predicted"/>
<keyword evidence="3" id="KW-1185">Reference proteome</keyword>
<keyword evidence="1" id="KW-1133">Transmembrane helix</keyword>
<dbReference type="EMBL" id="JBBPBM010000063">
    <property type="protein sequence ID" value="KAK8515637.1"/>
    <property type="molecule type" value="Genomic_DNA"/>
</dbReference>
<feature type="transmembrane region" description="Helical" evidence="1">
    <location>
        <begin position="7"/>
        <end position="30"/>
    </location>
</feature>
<organism evidence="2 3">
    <name type="scientific">Hibiscus sabdariffa</name>
    <name type="common">roselle</name>
    <dbReference type="NCBI Taxonomy" id="183260"/>
    <lineage>
        <taxon>Eukaryota</taxon>
        <taxon>Viridiplantae</taxon>
        <taxon>Streptophyta</taxon>
        <taxon>Embryophyta</taxon>
        <taxon>Tracheophyta</taxon>
        <taxon>Spermatophyta</taxon>
        <taxon>Magnoliopsida</taxon>
        <taxon>eudicotyledons</taxon>
        <taxon>Gunneridae</taxon>
        <taxon>Pentapetalae</taxon>
        <taxon>rosids</taxon>
        <taxon>malvids</taxon>
        <taxon>Malvales</taxon>
        <taxon>Malvaceae</taxon>
        <taxon>Malvoideae</taxon>
        <taxon>Hibiscus</taxon>
    </lineage>
</organism>
<accession>A0ABR2C8L0</accession>
<keyword evidence="1" id="KW-0812">Transmembrane</keyword>